<dbReference type="GO" id="GO:0003723">
    <property type="term" value="F:RNA binding"/>
    <property type="evidence" value="ECO:0007669"/>
    <property type="project" value="UniProtKB-UniRule"/>
</dbReference>
<evidence type="ECO:0000256" key="1">
    <source>
        <dbReference type="PROSITE-ProRule" id="PRU00176"/>
    </source>
</evidence>
<feature type="domain" description="RRM" evidence="3">
    <location>
        <begin position="498"/>
        <end position="570"/>
    </location>
</feature>
<proteinExistence type="predicted"/>
<dbReference type="AlphaFoldDB" id="A0A077RSJ7"/>
<dbReference type="InterPro" id="IPR012677">
    <property type="entry name" value="Nucleotide-bd_a/b_plait_sf"/>
</dbReference>
<dbReference type="InterPro" id="IPR035979">
    <property type="entry name" value="RBD_domain_sf"/>
</dbReference>
<evidence type="ECO:0000259" key="3">
    <source>
        <dbReference type="PROSITE" id="PS50102"/>
    </source>
</evidence>
<reference evidence="4" key="1">
    <citation type="journal article" date="2014" name="Science">
        <title>Structural and functional partitioning of bread wheat chromosome 3B.</title>
        <authorList>
            <person name="Choulet F."/>
            <person name="Alberti A."/>
            <person name="Theil S."/>
            <person name="Glover N."/>
            <person name="Barbe V."/>
            <person name="Daron J."/>
            <person name="Pingault L."/>
            <person name="Sourdille P."/>
            <person name="Couloux A."/>
            <person name="Paux E."/>
            <person name="Leroy P."/>
            <person name="Mangenot S."/>
            <person name="Guilhot N."/>
            <person name="Le Gouis J."/>
            <person name="Balfourier F."/>
            <person name="Alaux M."/>
            <person name="Jamilloux V."/>
            <person name="Poulain J."/>
            <person name="Durand C."/>
            <person name="Bellec A."/>
            <person name="Gaspin C."/>
            <person name="Safar J."/>
            <person name="Dolezel J."/>
            <person name="Rogers J."/>
            <person name="Vandepoele K."/>
            <person name="Aury J.M."/>
            <person name="Mayer K."/>
            <person name="Berges H."/>
            <person name="Quesneville H."/>
            <person name="Wincker P."/>
            <person name="Feuillet C."/>
        </authorList>
    </citation>
    <scope>NUCLEOTIDE SEQUENCE</scope>
</reference>
<name>A0A077RSJ7_WHEAT</name>
<dbReference type="Gene3D" id="3.30.70.330">
    <property type="match status" value="1"/>
</dbReference>
<accession>A0A077RSJ7</accession>
<protein>
    <recommendedName>
        <fullName evidence="3">RRM domain-containing protein</fullName>
    </recommendedName>
</protein>
<dbReference type="SMART" id="SM00360">
    <property type="entry name" value="RRM"/>
    <property type="match status" value="1"/>
</dbReference>
<dbReference type="Pfam" id="PF00076">
    <property type="entry name" value="RRM_1"/>
    <property type="match status" value="1"/>
</dbReference>
<sequence>MSFDVQDDINHLFDSFICSPQQSTGVQLVYSNISPPAQGFRWLPQNSSTSPPTPSTLPPLHNSHASTPSPDWVLLDTKAYIADRRNGTTATALASNGEAVEVTFWIADPPALSHFSVHCKELFDMAEEPRVICSDKKVAILCLHWISSKFGRCKVLRDYFVYTARSLNKAPSLMRLPNPSPRVFNPREMGLLPTVDGEGFVIAVVRPQLIIPGRYDLHLFISKNWRWSTKSAQLDPQLVARSNIDKHKTDKVIPLMEEGSLGWVDLCRGILLCNVLDDNPNPVLRFIPLPKEAAINRDIKNCPWLYRDVTYINGLIKFVAMKTWESSTLTSKRTCGSSDDITDMQFDSDLELDDDNMYVMDDTFSWNAVAWVRKTSQEAWTCNCDVSVDDIAIDNIRHLPPLNKLRISAPTLSIHGDDAVIYLTSKLNIDDDNAWVLTVNMTRKTLEDVVMFSAKRFFLFNITYRPCSLSKHLDMTADNCEAGIQIKGDDSEYDAEDRTILVDRLDPCITEDQLKCIFTQSGELGHVQMLVHQQRALIKFIHRCSAENAICEYNGFLIGRNHIRISWKCDTSDGLQGDVQSYHVHPQFSGVYSCNPTLEGTYLYQKSNRSKGYGYHLQQLKLLPLPYRSINGAIQVRH</sequence>
<dbReference type="PANTHER" id="PTHR33074">
    <property type="entry name" value="EXPRESSED PROTEIN-RELATED"/>
    <property type="match status" value="1"/>
</dbReference>
<feature type="region of interest" description="Disordered" evidence="2">
    <location>
        <begin position="41"/>
        <end position="69"/>
    </location>
</feature>
<dbReference type="ExpressionAtlas" id="A0A077RSJ7">
    <property type="expression patterns" value="baseline"/>
</dbReference>
<dbReference type="HOGENOM" id="CLU_429244_0_0_1"/>
<dbReference type="Pfam" id="PF07762">
    <property type="entry name" value="DUF1618"/>
    <property type="match status" value="1"/>
</dbReference>
<dbReference type="InterPro" id="IPR000504">
    <property type="entry name" value="RRM_dom"/>
</dbReference>
<evidence type="ECO:0000256" key="2">
    <source>
        <dbReference type="SAM" id="MobiDB-lite"/>
    </source>
</evidence>
<dbReference type="SUPFAM" id="SSF54928">
    <property type="entry name" value="RNA-binding domain, RBD"/>
    <property type="match status" value="1"/>
</dbReference>
<dbReference type="InterPro" id="IPR011676">
    <property type="entry name" value="DUF1618"/>
</dbReference>
<dbReference type="PROSITE" id="PS50102">
    <property type="entry name" value="RRM"/>
    <property type="match status" value="1"/>
</dbReference>
<keyword evidence="1" id="KW-0694">RNA-binding</keyword>
<organism evidence="4">
    <name type="scientific">Triticum aestivum</name>
    <name type="common">Wheat</name>
    <dbReference type="NCBI Taxonomy" id="4565"/>
    <lineage>
        <taxon>Eukaryota</taxon>
        <taxon>Viridiplantae</taxon>
        <taxon>Streptophyta</taxon>
        <taxon>Embryophyta</taxon>
        <taxon>Tracheophyta</taxon>
        <taxon>Spermatophyta</taxon>
        <taxon>Magnoliopsida</taxon>
        <taxon>Liliopsida</taxon>
        <taxon>Poales</taxon>
        <taxon>Poaceae</taxon>
        <taxon>BOP clade</taxon>
        <taxon>Pooideae</taxon>
        <taxon>Triticodae</taxon>
        <taxon>Triticeae</taxon>
        <taxon>Triticinae</taxon>
        <taxon>Triticum</taxon>
    </lineage>
</organism>
<dbReference type="PANTHER" id="PTHR33074:SF102">
    <property type="entry name" value="DUF1618 DOMAIN-CONTAINING PROTEIN"/>
    <property type="match status" value="1"/>
</dbReference>
<dbReference type="EMBL" id="HG670306">
    <property type="protein sequence ID" value="CDM83353.1"/>
    <property type="molecule type" value="Genomic_DNA"/>
</dbReference>
<gene>
    <name evidence="4" type="ORF">TRAES_3BF115000180CFD_c1</name>
</gene>
<evidence type="ECO:0000313" key="4">
    <source>
        <dbReference type="EMBL" id="CDM83353.1"/>
    </source>
</evidence>